<sequence>MNGKVLLGSSTNLHGPLNKHRFMLSIGMHTNQELQRDWKLHGPDAFTFEVLEVVKPKDDPGFSVSDELTLLEQIWLEKLSPLAPRGYNTGTRIRE</sequence>
<dbReference type="Gene3D" id="3.40.1440.10">
    <property type="entry name" value="GIY-YIG endonuclease"/>
    <property type="match status" value="1"/>
</dbReference>
<dbReference type="RefSeq" id="WP_242515599.1">
    <property type="nucleotide sequence ID" value="NZ_CP012670.1"/>
</dbReference>
<name>A0A4P2QBU3_SORCE</name>
<accession>A0A4P2QBU3</accession>
<organism evidence="1 2">
    <name type="scientific">Sorangium cellulosum</name>
    <name type="common">Polyangium cellulosum</name>
    <dbReference type="NCBI Taxonomy" id="56"/>
    <lineage>
        <taxon>Bacteria</taxon>
        <taxon>Pseudomonadati</taxon>
        <taxon>Myxococcota</taxon>
        <taxon>Polyangia</taxon>
        <taxon>Polyangiales</taxon>
        <taxon>Polyangiaceae</taxon>
        <taxon>Sorangium</taxon>
    </lineage>
</organism>
<evidence type="ECO:0000313" key="2">
    <source>
        <dbReference type="Proteomes" id="UP000295781"/>
    </source>
</evidence>
<dbReference type="AlphaFoldDB" id="A0A4P2QBU3"/>
<proteinExistence type="predicted"/>
<dbReference type="EMBL" id="CP012670">
    <property type="protein sequence ID" value="AUX27155.1"/>
    <property type="molecule type" value="Genomic_DNA"/>
</dbReference>
<gene>
    <name evidence="1" type="ORF">SOCEGT47_077350</name>
</gene>
<dbReference type="CDD" id="cd10451">
    <property type="entry name" value="GIY-YIG_LuxR_like"/>
    <property type="match status" value="1"/>
</dbReference>
<reference evidence="1 2" key="1">
    <citation type="submission" date="2015-09" db="EMBL/GenBank/DDBJ databases">
        <title>Sorangium comparison.</title>
        <authorList>
            <person name="Zaburannyi N."/>
            <person name="Bunk B."/>
            <person name="Overmann J."/>
            <person name="Mueller R."/>
        </authorList>
    </citation>
    <scope>NUCLEOTIDE SEQUENCE [LARGE SCALE GENOMIC DNA]</scope>
    <source>
        <strain evidence="1 2">So ceGT47</strain>
    </source>
</reference>
<dbReference type="Proteomes" id="UP000295781">
    <property type="component" value="Chromosome"/>
</dbReference>
<protein>
    <recommendedName>
        <fullName evidence="3">GIY-YIG domain-containing protein</fullName>
    </recommendedName>
</protein>
<evidence type="ECO:0000313" key="1">
    <source>
        <dbReference type="EMBL" id="AUX27155.1"/>
    </source>
</evidence>
<dbReference type="InterPro" id="IPR035901">
    <property type="entry name" value="GIY-YIG_endonuc_sf"/>
</dbReference>
<dbReference type="SUPFAM" id="SSF82771">
    <property type="entry name" value="GIY-YIG endonuclease"/>
    <property type="match status" value="1"/>
</dbReference>
<evidence type="ECO:0008006" key="3">
    <source>
        <dbReference type="Google" id="ProtNLM"/>
    </source>
</evidence>